<dbReference type="Proteomes" id="UP000076842">
    <property type="component" value="Unassembled WGS sequence"/>
</dbReference>
<dbReference type="AlphaFoldDB" id="A0A165HZ53"/>
<reference evidence="1 2" key="1">
    <citation type="journal article" date="2016" name="Mol. Biol. Evol.">
        <title>Comparative Genomics of Early-Diverging Mushroom-Forming Fungi Provides Insights into the Origins of Lignocellulose Decay Capabilities.</title>
        <authorList>
            <person name="Nagy L.G."/>
            <person name="Riley R."/>
            <person name="Tritt A."/>
            <person name="Adam C."/>
            <person name="Daum C."/>
            <person name="Floudas D."/>
            <person name="Sun H."/>
            <person name="Yadav J.S."/>
            <person name="Pangilinan J."/>
            <person name="Larsson K.H."/>
            <person name="Matsuura K."/>
            <person name="Barry K."/>
            <person name="Labutti K."/>
            <person name="Kuo R."/>
            <person name="Ohm R.A."/>
            <person name="Bhattacharya S.S."/>
            <person name="Shirouzu T."/>
            <person name="Yoshinaga Y."/>
            <person name="Martin F.M."/>
            <person name="Grigoriev I.V."/>
            <person name="Hibbett D.S."/>
        </authorList>
    </citation>
    <scope>NUCLEOTIDE SEQUENCE [LARGE SCALE GENOMIC DNA]</scope>
    <source>
        <strain evidence="1 2">HHB12733</strain>
    </source>
</reference>
<gene>
    <name evidence="1" type="ORF">CALCODRAFT_155858</name>
</gene>
<dbReference type="EMBL" id="KV423935">
    <property type="protein sequence ID" value="KZT59935.1"/>
    <property type="molecule type" value="Genomic_DNA"/>
</dbReference>
<evidence type="ECO:0000313" key="1">
    <source>
        <dbReference type="EMBL" id="KZT59935.1"/>
    </source>
</evidence>
<organism evidence="1 2">
    <name type="scientific">Calocera cornea HHB12733</name>
    <dbReference type="NCBI Taxonomy" id="1353952"/>
    <lineage>
        <taxon>Eukaryota</taxon>
        <taxon>Fungi</taxon>
        <taxon>Dikarya</taxon>
        <taxon>Basidiomycota</taxon>
        <taxon>Agaricomycotina</taxon>
        <taxon>Dacrymycetes</taxon>
        <taxon>Dacrymycetales</taxon>
        <taxon>Dacrymycetaceae</taxon>
        <taxon>Calocera</taxon>
    </lineage>
</organism>
<evidence type="ECO:0000313" key="2">
    <source>
        <dbReference type="Proteomes" id="UP000076842"/>
    </source>
</evidence>
<keyword evidence="2" id="KW-1185">Reference proteome</keyword>
<proteinExistence type="predicted"/>
<protein>
    <submittedName>
        <fullName evidence="1">Uncharacterized protein</fullName>
    </submittedName>
</protein>
<accession>A0A165HZ53</accession>
<dbReference type="InParanoid" id="A0A165HZ53"/>
<sequence length="100" mass="11345">MRNGRSASLRDPLSCALTGKEVTYHVLEVPDAALDKVLKLSNDYWLKNEIPAPLLLELGVKFHQFDEFVVLKAHVTRSAHKGNSFLSLSIHYQCLVRERV</sequence>
<name>A0A165HZ53_9BASI</name>